<evidence type="ECO:0000313" key="1">
    <source>
        <dbReference type="EMBL" id="EML1473574.1"/>
    </source>
</evidence>
<organism evidence="2 3">
    <name type="scientific">Pluralibacter gergoviae</name>
    <name type="common">Enterobacter gergoviae</name>
    <dbReference type="NCBI Taxonomy" id="61647"/>
    <lineage>
        <taxon>Bacteria</taxon>
        <taxon>Pseudomonadati</taxon>
        <taxon>Pseudomonadota</taxon>
        <taxon>Gammaproteobacteria</taxon>
        <taxon>Enterobacterales</taxon>
        <taxon>Enterobacteriaceae</taxon>
        <taxon>Pluralibacter</taxon>
    </lineage>
</organism>
<dbReference type="Proteomes" id="UP000036196">
    <property type="component" value="Unassembled WGS sequence"/>
</dbReference>
<dbReference type="eggNOG" id="ENOG5033NMN">
    <property type="taxonomic scope" value="Bacteria"/>
</dbReference>
<reference evidence="1" key="2">
    <citation type="submission" date="2024-02" db="EMBL/GenBank/DDBJ databases">
        <authorList>
            <consortium name="Clinical and Environmental Microbiology Branch: Whole genome sequencing antimicrobial resistance pathogens in the healthcare setting"/>
        </authorList>
    </citation>
    <scope>NUCLEOTIDE SEQUENCE</scope>
    <source>
        <strain evidence="1">2021DK-00143</strain>
    </source>
</reference>
<dbReference type="PATRIC" id="fig|61647.15.peg.2109"/>
<keyword evidence="3" id="KW-1185">Reference proteome</keyword>
<dbReference type="EMBL" id="ABLOKC030000031">
    <property type="protein sequence ID" value="EML1473574.1"/>
    <property type="molecule type" value="Genomic_DNA"/>
</dbReference>
<dbReference type="STRING" id="61647.LG71_16445"/>
<dbReference type="EMBL" id="LDZF01000020">
    <property type="protein sequence ID" value="KMK12253.1"/>
    <property type="molecule type" value="Genomic_DNA"/>
</dbReference>
<comment type="caution">
    <text evidence="2">The sequence shown here is derived from an EMBL/GenBank/DDBJ whole genome shotgun (WGS) entry which is preliminary data.</text>
</comment>
<reference evidence="2 3" key="1">
    <citation type="submission" date="2015-05" db="EMBL/GenBank/DDBJ databases">
        <title>Genome sequences of Pluralibacter gergoviae.</title>
        <authorList>
            <person name="Greninger A.L."/>
            <person name="Miller S."/>
        </authorList>
    </citation>
    <scope>NUCLEOTIDE SEQUENCE [LARGE SCALE GENOMIC DNA]</scope>
    <source>
        <strain evidence="2 3">JS81F13</strain>
    </source>
</reference>
<dbReference type="RefSeq" id="WP_043083865.1">
    <property type="nucleotide sequence ID" value="NZ_CP009450.1"/>
</dbReference>
<evidence type="ECO:0000313" key="3">
    <source>
        <dbReference type="Proteomes" id="UP000036196"/>
    </source>
</evidence>
<proteinExistence type="predicted"/>
<evidence type="ECO:0000313" key="2">
    <source>
        <dbReference type="EMBL" id="KMK12253.1"/>
    </source>
</evidence>
<dbReference type="OrthoDB" id="6540094at2"/>
<gene>
    <name evidence="2" type="ORF">ABW06_17895</name>
    <name evidence="1" type="ORF">QEG54_004380</name>
</gene>
<sequence>MSIDRMAQVVLRRQGIGVRERVVRFRGATLIFRYNHEGYDVLNNGEWVQFVKTQDINEAVRLYKTSFSA</sequence>
<accession>A0A089R482</accession>
<dbReference type="AlphaFoldDB" id="A0A089R482"/>
<dbReference type="KEGG" id="pge:LG71_16445"/>
<protein>
    <submittedName>
        <fullName evidence="2">Uncharacterized protein</fullName>
    </submittedName>
</protein>
<name>A0A089R482_PLUGE</name>